<dbReference type="InterPro" id="IPR039848">
    <property type="entry name" value="Ribosomal_mS35_mt"/>
</dbReference>
<comment type="caution">
    <text evidence="3">The sequence shown here is derived from an EMBL/GenBank/DDBJ whole genome shotgun (WGS) entry which is preliminary data.</text>
</comment>
<dbReference type="Pfam" id="PF10213">
    <property type="entry name" value="MRP-S28"/>
    <property type="match status" value="1"/>
</dbReference>
<organism evidence="3 4">
    <name type="scientific">Triparma retinervis</name>
    <dbReference type="NCBI Taxonomy" id="2557542"/>
    <lineage>
        <taxon>Eukaryota</taxon>
        <taxon>Sar</taxon>
        <taxon>Stramenopiles</taxon>
        <taxon>Ochrophyta</taxon>
        <taxon>Bolidophyceae</taxon>
        <taxon>Parmales</taxon>
        <taxon>Triparmaceae</taxon>
        <taxon>Triparma</taxon>
    </lineage>
</organism>
<evidence type="ECO:0000313" key="3">
    <source>
        <dbReference type="EMBL" id="GMH50534.1"/>
    </source>
</evidence>
<feature type="region of interest" description="Disordered" evidence="1">
    <location>
        <begin position="148"/>
        <end position="176"/>
    </location>
</feature>
<dbReference type="PANTHER" id="PTHR13490">
    <property type="entry name" value="MITOCHONDRIAL 28S RIBOSOMAL PROTEIN S28"/>
    <property type="match status" value="1"/>
</dbReference>
<evidence type="ECO:0000313" key="4">
    <source>
        <dbReference type="Proteomes" id="UP001165082"/>
    </source>
</evidence>
<keyword evidence="4" id="KW-1185">Reference proteome</keyword>
<gene>
    <name evidence="3" type="ORF">TrRE_jg10220</name>
</gene>
<reference evidence="3" key="1">
    <citation type="submission" date="2022-07" db="EMBL/GenBank/DDBJ databases">
        <title>Genome analysis of Parmales, a sister group of diatoms, reveals the evolutionary specialization of diatoms from phago-mixotrophs to photoautotrophs.</title>
        <authorList>
            <person name="Ban H."/>
            <person name="Sato S."/>
            <person name="Yoshikawa S."/>
            <person name="Kazumasa Y."/>
            <person name="Nakamura Y."/>
            <person name="Ichinomiya M."/>
            <person name="Saitoh K."/>
            <person name="Sato N."/>
            <person name="Blanc-Mathieu R."/>
            <person name="Endo H."/>
            <person name="Kuwata A."/>
            <person name="Ogata H."/>
        </authorList>
    </citation>
    <scope>NUCLEOTIDE SEQUENCE</scope>
</reference>
<evidence type="ECO:0000256" key="1">
    <source>
        <dbReference type="SAM" id="MobiDB-lite"/>
    </source>
</evidence>
<dbReference type="GO" id="GO:0003735">
    <property type="term" value="F:structural constituent of ribosome"/>
    <property type="evidence" value="ECO:0007669"/>
    <property type="project" value="InterPro"/>
</dbReference>
<feature type="compositionally biased region" description="Acidic residues" evidence="1">
    <location>
        <begin position="195"/>
        <end position="210"/>
    </location>
</feature>
<dbReference type="OrthoDB" id="283424at2759"/>
<feature type="region of interest" description="Disordered" evidence="1">
    <location>
        <begin position="195"/>
        <end position="233"/>
    </location>
</feature>
<protein>
    <recommendedName>
        <fullName evidence="2">Small ribosomal subunit protein mS35 mitochondrial conserved domain-containing protein</fullName>
    </recommendedName>
</protein>
<dbReference type="GO" id="GO:0005763">
    <property type="term" value="C:mitochondrial small ribosomal subunit"/>
    <property type="evidence" value="ECO:0007669"/>
    <property type="project" value="TreeGrafter"/>
</dbReference>
<sequence>MLQRWCTGTRQLIRVTPKSQSKPLLINGAQFGTSSSSQSCNYRIGFKQQPSLTSAFHPHQTAHGSRRLKRLSAFAALESSDGHNVSMGNSADETVREFTATAATAATAATSVEVTGGGASRYRSASFEEALRVAGGGLIRGWGAGQGAGFNSGQRTMRQFSSGGGDKGEGEGEGDEVEDQIDVEVGMDDIAADDAAGEEAEEDYTIDENLETSTSTTTTTSTTTSPSSSYEPLANIDPSVLKYKIKKYERMALPPYHHPNEFKVVLEVYVKDLNLSEEGVEALIDIVGPRYNPNKKLLKLTCNKFDTRVENRNYLVWLLDSLLQEAESFHAV</sequence>
<dbReference type="EMBL" id="BRXZ01001950">
    <property type="protein sequence ID" value="GMH50534.1"/>
    <property type="molecule type" value="Genomic_DNA"/>
</dbReference>
<dbReference type="GO" id="GO:0032543">
    <property type="term" value="P:mitochondrial translation"/>
    <property type="evidence" value="ECO:0007669"/>
    <property type="project" value="InterPro"/>
</dbReference>
<name>A0A9W6ZAE0_9STRA</name>
<feature type="domain" description="Small ribosomal subunit protein mS35 mitochondrial conserved" evidence="2">
    <location>
        <begin position="240"/>
        <end position="328"/>
    </location>
</feature>
<accession>A0A9W6ZAE0</accession>
<evidence type="ECO:0000259" key="2">
    <source>
        <dbReference type="Pfam" id="PF10213"/>
    </source>
</evidence>
<dbReference type="AlphaFoldDB" id="A0A9W6ZAE0"/>
<feature type="compositionally biased region" description="Low complexity" evidence="1">
    <location>
        <begin position="212"/>
        <end position="229"/>
    </location>
</feature>
<dbReference type="PANTHER" id="PTHR13490:SF0">
    <property type="entry name" value="SMALL RIBOSOMAL SUBUNIT PROTEIN MS35"/>
    <property type="match status" value="1"/>
</dbReference>
<dbReference type="InterPro" id="IPR019349">
    <property type="entry name" value="Ribosomal_mS35_mit"/>
</dbReference>
<dbReference type="Proteomes" id="UP001165082">
    <property type="component" value="Unassembled WGS sequence"/>
</dbReference>
<proteinExistence type="predicted"/>